<dbReference type="SUPFAM" id="SSF55031">
    <property type="entry name" value="Bacterial exopeptidase dimerisation domain"/>
    <property type="match status" value="1"/>
</dbReference>
<keyword evidence="4" id="KW-0479">Metal-binding</keyword>
<dbReference type="InterPro" id="IPR036264">
    <property type="entry name" value="Bact_exopeptidase_dim_dom"/>
</dbReference>
<dbReference type="CDD" id="cd03890">
    <property type="entry name" value="M20_pepD"/>
    <property type="match status" value="1"/>
</dbReference>
<dbReference type="SUPFAM" id="SSF53187">
    <property type="entry name" value="Zn-dependent exopeptidases"/>
    <property type="match status" value="1"/>
</dbReference>
<evidence type="ECO:0000256" key="5">
    <source>
        <dbReference type="ARBA" id="ARBA00022801"/>
    </source>
</evidence>
<evidence type="ECO:0000256" key="8">
    <source>
        <dbReference type="ARBA" id="ARBA00023285"/>
    </source>
</evidence>
<dbReference type="FunFam" id="3.40.630.10:FF:000018">
    <property type="entry name" value="Aminoacyl-histidine dipeptidase PepD"/>
    <property type="match status" value="1"/>
</dbReference>
<dbReference type="PRINTS" id="PR00934">
    <property type="entry name" value="XHISDIPTASE"/>
</dbReference>
<gene>
    <name evidence="19" type="ORF">H9912_05360</name>
</gene>
<accession>A0A9D2R0G8</accession>
<evidence type="ECO:0000256" key="6">
    <source>
        <dbReference type="ARBA" id="ARBA00022833"/>
    </source>
</evidence>
<dbReference type="EMBL" id="DWUW01000152">
    <property type="protein sequence ID" value="HJD31353.1"/>
    <property type="molecule type" value="Genomic_DNA"/>
</dbReference>
<organism evidence="19 20">
    <name type="scientific">Candidatus Eisenbergiella stercorigallinarum</name>
    <dbReference type="NCBI Taxonomy" id="2838557"/>
    <lineage>
        <taxon>Bacteria</taxon>
        <taxon>Bacillati</taxon>
        <taxon>Bacillota</taxon>
        <taxon>Clostridia</taxon>
        <taxon>Lachnospirales</taxon>
        <taxon>Lachnospiraceae</taxon>
        <taxon>Eisenbergiella</taxon>
    </lineage>
</organism>
<reference evidence="19" key="1">
    <citation type="journal article" date="2021" name="PeerJ">
        <title>Extensive microbial diversity within the chicken gut microbiome revealed by metagenomics and culture.</title>
        <authorList>
            <person name="Gilroy R."/>
            <person name="Ravi A."/>
            <person name="Getino M."/>
            <person name="Pursley I."/>
            <person name="Horton D.L."/>
            <person name="Alikhan N.F."/>
            <person name="Baker D."/>
            <person name="Gharbi K."/>
            <person name="Hall N."/>
            <person name="Watson M."/>
            <person name="Adriaenssens E.M."/>
            <person name="Foster-Nyarko E."/>
            <person name="Jarju S."/>
            <person name="Secka A."/>
            <person name="Antonio M."/>
            <person name="Oren A."/>
            <person name="Chaudhuri R.R."/>
            <person name="La Ragione R."/>
            <person name="Hildebrand F."/>
            <person name="Pallen M.J."/>
        </authorList>
    </citation>
    <scope>NUCLEOTIDE SEQUENCE</scope>
    <source>
        <strain evidence="19">ChiHjej8B7-25341</strain>
    </source>
</reference>
<protein>
    <recommendedName>
        <fullName evidence="13">Cytosol non-specific dipeptidase</fullName>
        <ecNumber evidence="10">3.4.13.18</ecNumber>
    </recommendedName>
    <alternativeName>
        <fullName evidence="16">Aminoacyl-histidine dipeptidase</fullName>
    </alternativeName>
    <alternativeName>
        <fullName evidence="15">Beta-alanyl-histidine dipeptidase</fullName>
    </alternativeName>
    <alternativeName>
        <fullName evidence="14">Carnosinase</fullName>
    </alternativeName>
    <alternativeName>
        <fullName evidence="11">Peptidase D</fullName>
    </alternativeName>
    <alternativeName>
        <fullName evidence="17">Xaa-His dipeptidase</fullName>
    </alternativeName>
</protein>
<reference evidence="19" key="2">
    <citation type="submission" date="2021-04" db="EMBL/GenBank/DDBJ databases">
        <authorList>
            <person name="Gilroy R."/>
        </authorList>
    </citation>
    <scope>NUCLEOTIDE SEQUENCE</scope>
    <source>
        <strain evidence="19">ChiHjej8B7-25341</strain>
    </source>
</reference>
<evidence type="ECO:0000256" key="11">
    <source>
        <dbReference type="ARBA" id="ARBA00044252"/>
    </source>
</evidence>
<dbReference type="NCBIfam" id="TIGR01893">
    <property type="entry name" value="aa-his-dipept"/>
    <property type="match status" value="1"/>
</dbReference>
<evidence type="ECO:0000256" key="16">
    <source>
        <dbReference type="ARBA" id="ARBA00077688"/>
    </source>
</evidence>
<comment type="caution">
    <text evidence="19">The sequence shown here is derived from an EMBL/GenBank/DDBJ whole genome shotgun (WGS) entry which is preliminary data.</text>
</comment>
<dbReference type="PANTHER" id="PTHR43501">
    <property type="entry name" value="CYTOSOL NON-SPECIFIC DIPEPTIDASE"/>
    <property type="match status" value="1"/>
</dbReference>
<dbReference type="GO" id="GO:0070573">
    <property type="term" value="F:metallodipeptidase activity"/>
    <property type="evidence" value="ECO:0007669"/>
    <property type="project" value="TreeGrafter"/>
</dbReference>
<evidence type="ECO:0000256" key="3">
    <source>
        <dbReference type="ARBA" id="ARBA00022670"/>
    </source>
</evidence>
<dbReference type="InterPro" id="IPR011650">
    <property type="entry name" value="Peptidase_M20_dimer"/>
</dbReference>
<evidence type="ECO:0000256" key="10">
    <source>
        <dbReference type="ARBA" id="ARBA00038976"/>
    </source>
</evidence>
<dbReference type="InterPro" id="IPR001160">
    <property type="entry name" value="Peptidase_M20C"/>
</dbReference>
<dbReference type="GO" id="GO:0046872">
    <property type="term" value="F:metal ion binding"/>
    <property type="evidence" value="ECO:0007669"/>
    <property type="project" value="UniProtKB-KW"/>
</dbReference>
<evidence type="ECO:0000313" key="20">
    <source>
        <dbReference type="Proteomes" id="UP000823851"/>
    </source>
</evidence>
<feature type="domain" description="Peptidase M20 dimerisation" evidence="18">
    <location>
        <begin position="207"/>
        <end position="291"/>
    </location>
</feature>
<dbReference type="Pfam" id="PF01546">
    <property type="entry name" value="Peptidase_M20"/>
    <property type="match status" value="1"/>
</dbReference>
<dbReference type="InterPro" id="IPR002933">
    <property type="entry name" value="Peptidase_M20"/>
</dbReference>
<evidence type="ECO:0000256" key="4">
    <source>
        <dbReference type="ARBA" id="ARBA00022723"/>
    </source>
</evidence>
<dbReference type="GO" id="GO:0005829">
    <property type="term" value="C:cytosol"/>
    <property type="evidence" value="ECO:0007669"/>
    <property type="project" value="TreeGrafter"/>
</dbReference>
<dbReference type="Pfam" id="PF07687">
    <property type="entry name" value="M20_dimer"/>
    <property type="match status" value="1"/>
</dbReference>
<name>A0A9D2R0G8_9FIRM</name>
<evidence type="ECO:0000256" key="13">
    <source>
        <dbReference type="ARBA" id="ARBA00071271"/>
    </source>
</evidence>
<dbReference type="Proteomes" id="UP000823851">
    <property type="component" value="Unassembled WGS sequence"/>
</dbReference>
<dbReference type="FunFam" id="3.40.630.10:FF:000015">
    <property type="entry name" value="Aminoacyl-histidine dipeptidase PepD"/>
    <property type="match status" value="1"/>
</dbReference>
<keyword evidence="3" id="KW-0645">Protease</keyword>
<comment type="cofactor">
    <cofactor evidence="2">
        <name>Zn(2+)</name>
        <dbReference type="ChEBI" id="CHEBI:29105"/>
    </cofactor>
</comment>
<evidence type="ECO:0000256" key="1">
    <source>
        <dbReference type="ARBA" id="ARBA00001941"/>
    </source>
</evidence>
<evidence type="ECO:0000256" key="12">
    <source>
        <dbReference type="ARBA" id="ARBA00061423"/>
    </source>
</evidence>
<evidence type="ECO:0000256" key="2">
    <source>
        <dbReference type="ARBA" id="ARBA00001947"/>
    </source>
</evidence>
<keyword evidence="6" id="KW-0862">Zinc</keyword>
<keyword evidence="5" id="KW-0378">Hydrolase</keyword>
<evidence type="ECO:0000256" key="14">
    <source>
        <dbReference type="ARBA" id="ARBA00075285"/>
    </source>
</evidence>
<comment type="cofactor">
    <cofactor evidence="1">
        <name>Co(2+)</name>
        <dbReference type="ChEBI" id="CHEBI:48828"/>
    </cofactor>
</comment>
<dbReference type="GO" id="GO:0006508">
    <property type="term" value="P:proteolysis"/>
    <property type="evidence" value="ECO:0007669"/>
    <property type="project" value="UniProtKB-KW"/>
</dbReference>
<evidence type="ECO:0000256" key="7">
    <source>
        <dbReference type="ARBA" id="ARBA00023049"/>
    </source>
</evidence>
<evidence type="ECO:0000259" key="18">
    <source>
        <dbReference type="Pfam" id="PF07687"/>
    </source>
</evidence>
<dbReference type="PIRSF" id="PIRSF016599">
    <property type="entry name" value="Xaa-His_dipept"/>
    <property type="match status" value="1"/>
</dbReference>
<evidence type="ECO:0000313" key="19">
    <source>
        <dbReference type="EMBL" id="HJD31353.1"/>
    </source>
</evidence>
<sequence length="485" mass="53257">MGKLDGLKPAEVFHYFEEISRIPRGSGNVEAVSDYLRAFAEERKLVCIQDELKNIIIIKEATPGYEKEEPFLLQGHMDMVAVKEAGCPKDMEKEGLDLEVDGDWLYARGTSLGGDDGIAVAYALALLDSSDIPHPRLEVILTVDEETGMEGADHIDLSVCQGRRMLNLDYEEEGVLLTSCAGGARVHGRLAAVREKTEGTRLEVSVEGLKGGHSGSEIDKGRANANVLLGRMMRFLPKEADARILSLNGGSADNAIASSAEAALVVKTEEVSRVKEALNRMQEILQNEYAAADPDIRICVRTGEDGCWEAFSRESTQKTAALLYLMPNGIQKMSADIPGLVQTSLNLGILRTQEDCVSLDYSVRSSVGSEKEMAIDKVCLLLSLQGTQYTVSGEYPAWEYRKDSPLRDRMVRIYGEMFGAVPRVEAIHAGLECGILGAKLPGLDCVSIGPDMKDIHTPKERLSISSTERVWNYILEILKEKTDER</sequence>
<dbReference type="AlphaFoldDB" id="A0A9D2R0G8"/>
<comment type="similarity">
    <text evidence="12">Belongs to the peptidase M20C family.</text>
</comment>
<comment type="catalytic activity">
    <reaction evidence="9">
        <text>Hydrolysis of dipeptides, preferentially hydrophobic dipeptides including prolyl amino acids.</text>
        <dbReference type="EC" id="3.4.13.18"/>
    </reaction>
</comment>
<keyword evidence="7" id="KW-0482">Metalloprotease</keyword>
<dbReference type="Gene3D" id="3.40.630.10">
    <property type="entry name" value="Zn peptidases"/>
    <property type="match status" value="2"/>
</dbReference>
<evidence type="ECO:0000256" key="15">
    <source>
        <dbReference type="ARBA" id="ARBA00076004"/>
    </source>
</evidence>
<evidence type="ECO:0000256" key="17">
    <source>
        <dbReference type="ARBA" id="ARBA00078074"/>
    </source>
</evidence>
<dbReference type="PANTHER" id="PTHR43501:SF1">
    <property type="entry name" value="CYTOSOL NON-SPECIFIC DIPEPTIDASE"/>
    <property type="match status" value="1"/>
</dbReference>
<proteinExistence type="inferred from homology"/>
<keyword evidence="8" id="KW-0170">Cobalt</keyword>
<dbReference type="EC" id="3.4.13.18" evidence="10"/>
<evidence type="ECO:0000256" key="9">
    <source>
        <dbReference type="ARBA" id="ARBA00036421"/>
    </source>
</evidence>